<protein>
    <recommendedName>
        <fullName evidence="12">NFACT RNA-binding domain-containing protein</fullName>
    </recommendedName>
</protein>
<dbReference type="InterPro" id="IPR021846">
    <property type="entry name" value="NFACT-C"/>
</dbReference>
<feature type="domain" description="NFACT RNA-binding" evidence="8">
    <location>
        <begin position="518"/>
        <end position="627"/>
    </location>
</feature>
<dbReference type="FunFam" id="2.30.310.10:FF:000001">
    <property type="entry name" value="Nuclear export mediator factor Nemf"/>
    <property type="match status" value="1"/>
</dbReference>
<feature type="domain" description="NFACT protein C-terminal" evidence="9">
    <location>
        <begin position="861"/>
        <end position="952"/>
    </location>
</feature>
<evidence type="ECO:0000259" key="8">
    <source>
        <dbReference type="Pfam" id="PF05670"/>
    </source>
</evidence>
<dbReference type="InterPro" id="IPR051608">
    <property type="entry name" value="RQC_Subunit_NEMF"/>
</dbReference>
<evidence type="ECO:0000256" key="6">
    <source>
        <dbReference type="ARBA" id="ARBA00023242"/>
    </source>
</evidence>
<reference evidence="10" key="1">
    <citation type="submission" date="2022-07" db="EMBL/GenBank/DDBJ databases">
        <title>Phylogenomic reconstructions and comparative analyses of Kickxellomycotina fungi.</title>
        <authorList>
            <person name="Reynolds N.K."/>
            <person name="Stajich J.E."/>
            <person name="Barry K."/>
            <person name="Grigoriev I.V."/>
            <person name="Crous P."/>
            <person name="Smith M.E."/>
        </authorList>
    </citation>
    <scope>NUCLEOTIDE SEQUENCE</scope>
    <source>
        <strain evidence="10">RSA 1196</strain>
    </source>
</reference>
<dbReference type="AlphaFoldDB" id="A0A9W8AS29"/>
<dbReference type="GO" id="GO:1990116">
    <property type="term" value="P:ribosome-associated ubiquitin-dependent protein catabolic process"/>
    <property type="evidence" value="ECO:0007669"/>
    <property type="project" value="TreeGrafter"/>
</dbReference>
<evidence type="ECO:0000256" key="7">
    <source>
        <dbReference type="SAM" id="MobiDB-lite"/>
    </source>
</evidence>
<gene>
    <name evidence="10" type="ORF">IWQ62_001571</name>
</gene>
<evidence type="ECO:0000256" key="4">
    <source>
        <dbReference type="ARBA" id="ARBA00022490"/>
    </source>
</evidence>
<keyword evidence="6" id="KW-0539">Nucleus</keyword>
<evidence type="ECO:0000313" key="11">
    <source>
        <dbReference type="Proteomes" id="UP001150925"/>
    </source>
</evidence>
<comment type="subcellular location">
    <subcellularLocation>
        <location evidence="2">Cytoplasm</location>
    </subcellularLocation>
    <subcellularLocation>
        <location evidence="1">Nucleus</location>
    </subcellularLocation>
</comment>
<dbReference type="PANTHER" id="PTHR15239">
    <property type="entry name" value="NUCLEAR EXPORT MEDIATOR FACTOR NEMF"/>
    <property type="match status" value="1"/>
</dbReference>
<feature type="region of interest" description="Disordered" evidence="7">
    <location>
        <begin position="716"/>
        <end position="769"/>
    </location>
</feature>
<dbReference type="GO" id="GO:0043023">
    <property type="term" value="F:ribosomal large subunit binding"/>
    <property type="evidence" value="ECO:0007669"/>
    <property type="project" value="TreeGrafter"/>
</dbReference>
<keyword evidence="11" id="KW-1185">Reference proteome</keyword>
<evidence type="ECO:0000256" key="5">
    <source>
        <dbReference type="ARBA" id="ARBA00023054"/>
    </source>
</evidence>
<evidence type="ECO:0008006" key="12">
    <source>
        <dbReference type="Google" id="ProtNLM"/>
    </source>
</evidence>
<sequence length="969" mass="108447">MKQRFSALDICASVSSIRPKLVDLRLQNIYDVTPRTFLFKFARPETKAFLVIESGIRVHTTQFTREKATTPSGFCIKLRKHLRTRRLTNIRQLGMDRIVDLEFAGGERLPTYHIIAEFYASGNIILTDEDYKIIALLRVVQPNENTRIAVGQHYDTQTQIRSFQPMNFDALPTILAQAGPKDTLRKFLHAHTLYGPALLDHVLLQNHLNPALRVVSDLDTSLDSPQMQQLRTAMSQADACIERIMTTPSPGYIVLASPPASLSESHAESDEVFKEFHPYRFAQFEDQPVKAFDTFDQAVDTFFSLLESQKLTQAVQAQENAARRRLDDIRHKHFDRIKGLEQAQQQNVAKAELIQVNKDLVDQAIRVIRNAVASGMNWKDIGDLLEHEREQGNPVAKVIHELDLKRNEIILSLRGPVQSDEDLFSTDDDDDIANSEAGKSTESSTPTQVAVDIYLSVFSNAQRYYDHKKYSAKKHEKSVAVSTKALKSAEHTIRQSVKEQRITLTINKMRKPYWFERFLWFISSEGYLVLAGRDMQQNELLVQKHLDKHDIYVHADLHGAASVIVKNHGKGEIPATTLVQAGIMSVCQSKAWEAKIITSAWWVGASQVSKSAPTGEYLTTGSFMIRGKKTFLPPCQLVYGFGFLFRLEESCIGRHLVERRKYQVGASDSAPLSVPPVESTFNQTQSKYNLDELNRAQEDEDAIHERLVQQLQLGTSEWAQPAHSESSPSLSTARQLSAKEKRQLRKRQQKQNRDKSPQTDGSAAQGPKAISQGNALSVFQTSVREAPVLTPGTKPTLDTGKSIGAHNDNTPAVEQLPSPIVENLSSPLGTPAHTDSIEVEQENEEIRQLLLEENIVPLDTEESLSLLDTLTPTPFADDILLGAIPVCAPYSALQKYKYKVKLTPGNLKKGKASKTALALFLNAAEATPREKELMKSVPETELIAQMLGKVKLSAPNLEAAKKKSKKKSK</sequence>
<feature type="region of interest" description="Disordered" evidence="7">
    <location>
        <begin position="788"/>
        <end position="807"/>
    </location>
</feature>
<dbReference type="GO" id="GO:1990112">
    <property type="term" value="C:RQC complex"/>
    <property type="evidence" value="ECO:0007669"/>
    <property type="project" value="TreeGrafter"/>
</dbReference>
<dbReference type="OrthoDB" id="207084at2759"/>
<dbReference type="GO" id="GO:0000049">
    <property type="term" value="F:tRNA binding"/>
    <property type="evidence" value="ECO:0007669"/>
    <property type="project" value="TreeGrafter"/>
</dbReference>
<keyword evidence="5" id="KW-0175">Coiled coil</keyword>
<name>A0A9W8AS29_9FUNG</name>
<feature type="compositionally biased region" description="Polar residues" evidence="7">
    <location>
        <begin position="716"/>
        <end position="735"/>
    </location>
</feature>
<dbReference type="InterPro" id="IPR008532">
    <property type="entry name" value="NFACT_RNA-bd"/>
</dbReference>
<evidence type="ECO:0000256" key="2">
    <source>
        <dbReference type="ARBA" id="ARBA00004496"/>
    </source>
</evidence>
<evidence type="ECO:0000256" key="3">
    <source>
        <dbReference type="ARBA" id="ARBA00008318"/>
    </source>
</evidence>
<dbReference type="Pfam" id="PF05670">
    <property type="entry name" value="NFACT-R_1"/>
    <property type="match status" value="1"/>
</dbReference>
<evidence type="ECO:0000259" key="9">
    <source>
        <dbReference type="Pfam" id="PF11923"/>
    </source>
</evidence>
<dbReference type="Pfam" id="PF05833">
    <property type="entry name" value="NFACT_N"/>
    <property type="match status" value="1"/>
</dbReference>
<evidence type="ECO:0000313" key="10">
    <source>
        <dbReference type="EMBL" id="KAJ1967898.1"/>
    </source>
</evidence>
<evidence type="ECO:0000256" key="1">
    <source>
        <dbReference type="ARBA" id="ARBA00004123"/>
    </source>
</evidence>
<comment type="similarity">
    <text evidence="3">Belongs to the NEMF family.</text>
</comment>
<organism evidence="10 11">
    <name type="scientific">Dispira parvispora</name>
    <dbReference type="NCBI Taxonomy" id="1520584"/>
    <lineage>
        <taxon>Eukaryota</taxon>
        <taxon>Fungi</taxon>
        <taxon>Fungi incertae sedis</taxon>
        <taxon>Zoopagomycota</taxon>
        <taxon>Kickxellomycotina</taxon>
        <taxon>Dimargaritomycetes</taxon>
        <taxon>Dimargaritales</taxon>
        <taxon>Dimargaritaceae</taxon>
        <taxon>Dispira</taxon>
    </lineage>
</organism>
<dbReference type="PANTHER" id="PTHR15239:SF6">
    <property type="entry name" value="RIBOSOME QUALITY CONTROL COMPLEX SUBUNIT NEMF"/>
    <property type="match status" value="1"/>
</dbReference>
<dbReference type="Proteomes" id="UP001150925">
    <property type="component" value="Unassembled WGS sequence"/>
</dbReference>
<feature type="compositionally biased region" description="Acidic residues" evidence="7">
    <location>
        <begin position="421"/>
        <end position="433"/>
    </location>
</feature>
<feature type="region of interest" description="Disordered" evidence="7">
    <location>
        <begin position="421"/>
        <end position="445"/>
    </location>
</feature>
<dbReference type="Pfam" id="PF11923">
    <property type="entry name" value="NFACT-C"/>
    <property type="match status" value="1"/>
</dbReference>
<dbReference type="GO" id="GO:0005737">
    <property type="term" value="C:cytoplasm"/>
    <property type="evidence" value="ECO:0007669"/>
    <property type="project" value="UniProtKB-SubCell"/>
</dbReference>
<dbReference type="GO" id="GO:0005634">
    <property type="term" value="C:nucleus"/>
    <property type="evidence" value="ECO:0007669"/>
    <property type="project" value="UniProtKB-SubCell"/>
</dbReference>
<dbReference type="Gene3D" id="2.30.310.10">
    <property type="entry name" value="ibrinogen binding protein from staphylococcus aureus domain"/>
    <property type="match status" value="1"/>
</dbReference>
<dbReference type="GO" id="GO:0072344">
    <property type="term" value="P:rescue of stalled ribosome"/>
    <property type="evidence" value="ECO:0007669"/>
    <property type="project" value="TreeGrafter"/>
</dbReference>
<dbReference type="EMBL" id="JANBPY010000264">
    <property type="protein sequence ID" value="KAJ1967898.1"/>
    <property type="molecule type" value="Genomic_DNA"/>
</dbReference>
<proteinExistence type="inferred from homology"/>
<keyword evidence="4" id="KW-0963">Cytoplasm</keyword>
<accession>A0A9W8AS29</accession>
<comment type="caution">
    <text evidence="10">The sequence shown here is derived from an EMBL/GenBank/DDBJ whole genome shotgun (WGS) entry which is preliminary data.</text>
</comment>